<accession>A0A067PZL0</accession>
<dbReference type="EMBL" id="KL197724">
    <property type="protein sequence ID" value="KDQ55781.1"/>
    <property type="molecule type" value="Genomic_DNA"/>
</dbReference>
<evidence type="ECO:0000313" key="2">
    <source>
        <dbReference type="EMBL" id="KDQ55781.1"/>
    </source>
</evidence>
<gene>
    <name evidence="2" type="ORF">JAAARDRAFT_37200</name>
</gene>
<evidence type="ECO:0000313" key="3">
    <source>
        <dbReference type="Proteomes" id="UP000027265"/>
    </source>
</evidence>
<evidence type="ECO:0000256" key="1">
    <source>
        <dbReference type="SAM" id="Phobius"/>
    </source>
</evidence>
<dbReference type="Proteomes" id="UP000027265">
    <property type="component" value="Unassembled WGS sequence"/>
</dbReference>
<keyword evidence="1" id="KW-0812">Transmembrane</keyword>
<protein>
    <submittedName>
        <fullName evidence="2">Uncharacterized protein</fullName>
    </submittedName>
</protein>
<dbReference type="InParanoid" id="A0A067PZL0"/>
<keyword evidence="1" id="KW-1133">Transmembrane helix</keyword>
<dbReference type="HOGENOM" id="CLU_2133859_0_0_1"/>
<dbReference type="AlphaFoldDB" id="A0A067PZL0"/>
<feature type="transmembrane region" description="Helical" evidence="1">
    <location>
        <begin position="48"/>
        <end position="68"/>
    </location>
</feature>
<name>A0A067PZL0_9AGAM</name>
<organism evidence="2 3">
    <name type="scientific">Jaapia argillacea MUCL 33604</name>
    <dbReference type="NCBI Taxonomy" id="933084"/>
    <lineage>
        <taxon>Eukaryota</taxon>
        <taxon>Fungi</taxon>
        <taxon>Dikarya</taxon>
        <taxon>Basidiomycota</taxon>
        <taxon>Agaricomycotina</taxon>
        <taxon>Agaricomycetes</taxon>
        <taxon>Agaricomycetidae</taxon>
        <taxon>Jaapiales</taxon>
        <taxon>Jaapiaceae</taxon>
        <taxon>Jaapia</taxon>
    </lineage>
</organism>
<proteinExistence type="predicted"/>
<keyword evidence="3" id="KW-1185">Reference proteome</keyword>
<sequence>MLLLVSRIIPRRRTELSVPGTIGPHSGEVESDTLSPTQSLQEGMLNSLLSVLIVLLIVEFVLSFFIQLCAIPSECSVPCSSPEEPLSRFEVASKRRDWLHPISLNMTFTPPEV</sequence>
<reference evidence="3" key="1">
    <citation type="journal article" date="2014" name="Proc. Natl. Acad. Sci. U.S.A.">
        <title>Extensive sampling of basidiomycete genomes demonstrates inadequacy of the white-rot/brown-rot paradigm for wood decay fungi.</title>
        <authorList>
            <person name="Riley R."/>
            <person name="Salamov A.A."/>
            <person name="Brown D.W."/>
            <person name="Nagy L.G."/>
            <person name="Floudas D."/>
            <person name="Held B.W."/>
            <person name="Levasseur A."/>
            <person name="Lombard V."/>
            <person name="Morin E."/>
            <person name="Otillar R."/>
            <person name="Lindquist E.A."/>
            <person name="Sun H."/>
            <person name="LaButti K.M."/>
            <person name="Schmutz J."/>
            <person name="Jabbour D."/>
            <person name="Luo H."/>
            <person name="Baker S.E."/>
            <person name="Pisabarro A.G."/>
            <person name="Walton J.D."/>
            <person name="Blanchette R.A."/>
            <person name="Henrissat B."/>
            <person name="Martin F."/>
            <person name="Cullen D."/>
            <person name="Hibbett D.S."/>
            <person name="Grigoriev I.V."/>
        </authorList>
    </citation>
    <scope>NUCLEOTIDE SEQUENCE [LARGE SCALE GENOMIC DNA]</scope>
    <source>
        <strain evidence="3">MUCL 33604</strain>
    </source>
</reference>
<keyword evidence="1" id="KW-0472">Membrane</keyword>